<dbReference type="SUPFAM" id="SSF53335">
    <property type="entry name" value="S-adenosyl-L-methionine-dependent methyltransferases"/>
    <property type="match status" value="1"/>
</dbReference>
<gene>
    <name evidence="1" type="ORF">NRB56_62730</name>
</gene>
<dbReference type="PANTHER" id="PTHR39290:SF6">
    <property type="entry name" value="S-ADENOSYL-L-METHIONINE-DEPENDENT METHYLTRANSFERASES SUPERFAMILY PROTEIN"/>
    <property type="match status" value="1"/>
</dbReference>
<evidence type="ECO:0000313" key="1">
    <source>
        <dbReference type="EMBL" id="MQY30671.1"/>
    </source>
</evidence>
<proteinExistence type="predicted"/>
<organism evidence="1 2">
    <name type="scientific">Nocardia aurantia</name>
    <dbReference type="NCBI Taxonomy" id="2585199"/>
    <lineage>
        <taxon>Bacteria</taxon>
        <taxon>Bacillati</taxon>
        <taxon>Actinomycetota</taxon>
        <taxon>Actinomycetes</taxon>
        <taxon>Mycobacteriales</taxon>
        <taxon>Nocardiaceae</taxon>
        <taxon>Nocardia</taxon>
    </lineage>
</organism>
<dbReference type="OrthoDB" id="4123298at2"/>
<dbReference type="Proteomes" id="UP000431401">
    <property type="component" value="Unassembled WGS sequence"/>
</dbReference>
<dbReference type="InterPro" id="IPR029063">
    <property type="entry name" value="SAM-dependent_MTases_sf"/>
</dbReference>
<accession>A0A7K0DY96</accession>
<keyword evidence="2" id="KW-1185">Reference proteome</keyword>
<dbReference type="AlphaFoldDB" id="A0A7K0DY96"/>
<dbReference type="Gene3D" id="3.40.50.150">
    <property type="entry name" value="Vaccinia Virus protein VP39"/>
    <property type="match status" value="1"/>
</dbReference>
<evidence type="ECO:0000313" key="2">
    <source>
        <dbReference type="Proteomes" id="UP000431401"/>
    </source>
</evidence>
<reference evidence="1 2" key="1">
    <citation type="submission" date="2019-10" db="EMBL/GenBank/DDBJ databases">
        <title>Nocardia macrotermitis sp. nov. and Nocardia aurantia sp. nov., isolated from the gut of fungus growing-termite Macrotermes natalensis.</title>
        <authorList>
            <person name="Benndorf R."/>
            <person name="Schwitalla J."/>
            <person name="Martin K."/>
            <person name="De Beer W."/>
            <person name="Kaster A.-K."/>
            <person name="Vollmers J."/>
            <person name="Poulsen M."/>
            <person name="Beemelmanns C."/>
        </authorList>
    </citation>
    <scope>NUCLEOTIDE SEQUENCE [LARGE SCALE GENOMIC DNA]</scope>
    <source>
        <strain evidence="1 2">RB56</strain>
    </source>
</reference>
<name>A0A7K0DY96_9NOCA</name>
<dbReference type="PANTHER" id="PTHR39290">
    <property type="entry name" value="C3H1-TYPE DOMAIN-CONTAINING PROTEIN-RELATED"/>
    <property type="match status" value="1"/>
</dbReference>
<comment type="caution">
    <text evidence="1">The sequence shown here is derived from an EMBL/GenBank/DDBJ whole genome shotgun (WGS) entry which is preliminary data.</text>
</comment>
<dbReference type="EMBL" id="WEGI01000014">
    <property type="protein sequence ID" value="MQY30671.1"/>
    <property type="molecule type" value="Genomic_DNA"/>
</dbReference>
<sequence>MVAVTGFRLPPDRRAELAALLTDGVRFGAEYPSAADYLAVSPRLNGSGDEAADHEFDLRMLHYLTGGESSNPYWDIVAPAITVGDGRRRTITGGAPAGSARLGYAQTVLQAAYAYAVPAPETLTWVATVCAGRPILEIGAGRGYWAHQLARRGLEVVAADSQPPQWQDNPSFPAVSGLPVAWHPIAHPDELAGEWSGSVLLLCWPPGWGAPMASRALATFRAAGGTDLIYIGEPRGGRTGDDAFFEMLGAGWQLAGADPDFVSWWNLRDRAEHWTVRTGPAAR</sequence>
<protein>
    <submittedName>
        <fullName evidence="1">Uncharacterized protein</fullName>
    </submittedName>
</protein>